<feature type="domain" description="DUF4261" evidence="1">
    <location>
        <begin position="173"/>
        <end position="231"/>
    </location>
</feature>
<protein>
    <submittedName>
        <fullName evidence="2">DUF4261 domain-containing protein</fullName>
    </submittedName>
</protein>
<dbReference type="EMBL" id="JAAGPU010000021">
    <property type="protein sequence ID" value="NEU05488.1"/>
    <property type="molecule type" value="Genomic_DNA"/>
</dbReference>
<accession>A0A6M0H595</accession>
<evidence type="ECO:0000259" key="1">
    <source>
        <dbReference type="Pfam" id="PF14080"/>
    </source>
</evidence>
<comment type="caution">
    <text evidence="2">The sequence shown here is derived from an EMBL/GenBank/DDBJ whole genome shotgun (WGS) entry which is preliminary data.</text>
</comment>
<dbReference type="AlphaFoldDB" id="A0A6M0H595"/>
<keyword evidence="3" id="KW-1185">Reference proteome</keyword>
<evidence type="ECO:0000313" key="2">
    <source>
        <dbReference type="EMBL" id="NEU05488.1"/>
    </source>
</evidence>
<name>A0A6M0H595_9CLOT</name>
<sequence>MIFPRSFVLDKEKITKRINSIDNSVVNFDMMYDLDGKNGLYFNITINEDKFRVVGIDSKLPKDICDYTINCSYGNKDELDNMKKHNYHIIAFYEGKSIDMNHIFNTYFKLAYGFLEHNLLGLINGYSWNGLIPSLIQAMGEENGGRSLANTPAMMVWRNFVKIPHNDGVWFVTKGNNLYGICEYAYYGTFEETEEVYEMFENIFNYQYESGAKIIAGHTIQIEDEIYLKFKEVYELEDILNGENIGTLVLEKITENEINNGL</sequence>
<gene>
    <name evidence="2" type="ORF">G3M99_11620</name>
</gene>
<dbReference type="Pfam" id="PF14080">
    <property type="entry name" value="DUF4261"/>
    <property type="match status" value="1"/>
</dbReference>
<organism evidence="2 3">
    <name type="scientific">Clostridium senegalense</name>
    <dbReference type="NCBI Taxonomy" id="1465809"/>
    <lineage>
        <taxon>Bacteria</taxon>
        <taxon>Bacillati</taxon>
        <taxon>Bacillota</taxon>
        <taxon>Clostridia</taxon>
        <taxon>Eubacteriales</taxon>
        <taxon>Clostridiaceae</taxon>
        <taxon>Clostridium</taxon>
    </lineage>
</organism>
<dbReference type="InterPro" id="IPR025357">
    <property type="entry name" value="DUF4261"/>
</dbReference>
<reference evidence="2 3" key="1">
    <citation type="submission" date="2020-02" db="EMBL/GenBank/DDBJ databases">
        <title>Genome assembly of a novel Clostridium senegalense strain.</title>
        <authorList>
            <person name="Gupta T.B."/>
            <person name="Jauregui R."/>
            <person name="Maclean P."/>
            <person name="Nawarathana A."/>
            <person name="Brightwell G."/>
        </authorList>
    </citation>
    <scope>NUCLEOTIDE SEQUENCE [LARGE SCALE GENOMIC DNA]</scope>
    <source>
        <strain evidence="2 3">AGRFS4</strain>
    </source>
</reference>
<proteinExistence type="predicted"/>
<dbReference type="Proteomes" id="UP000481872">
    <property type="component" value="Unassembled WGS sequence"/>
</dbReference>
<evidence type="ECO:0000313" key="3">
    <source>
        <dbReference type="Proteomes" id="UP000481872"/>
    </source>
</evidence>